<keyword evidence="6 7" id="KW-0961">Cell wall biogenesis/degradation</keyword>
<dbReference type="SUPFAM" id="SSF141523">
    <property type="entry name" value="L,D-transpeptidase catalytic domain-like"/>
    <property type="match status" value="1"/>
</dbReference>
<evidence type="ECO:0000259" key="8">
    <source>
        <dbReference type="PROSITE" id="PS52029"/>
    </source>
</evidence>
<dbReference type="Proteomes" id="UP000534783">
    <property type="component" value="Unassembled WGS sequence"/>
</dbReference>
<dbReference type="GO" id="GO:0004180">
    <property type="term" value="F:carboxypeptidase activity"/>
    <property type="evidence" value="ECO:0007669"/>
    <property type="project" value="UniProtKB-ARBA"/>
</dbReference>
<evidence type="ECO:0000256" key="1">
    <source>
        <dbReference type="ARBA" id="ARBA00004752"/>
    </source>
</evidence>
<dbReference type="InterPro" id="IPR005490">
    <property type="entry name" value="LD_TPept_cat_dom"/>
</dbReference>
<comment type="pathway">
    <text evidence="1 7">Cell wall biogenesis; peptidoglycan biosynthesis.</text>
</comment>
<proteinExistence type="inferred from homology"/>
<evidence type="ECO:0000256" key="4">
    <source>
        <dbReference type="ARBA" id="ARBA00022960"/>
    </source>
</evidence>
<evidence type="ECO:0000256" key="5">
    <source>
        <dbReference type="ARBA" id="ARBA00022984"/>
    </source>
</evidence>
<evidence type="ECO:0000256" key="6">
    <source>
        <dbReference type="ARBA" id="ARBA00023316"/>
    </source>
</evidence>
<dbReference type="PROSITE" id="PS52029">
    <property type="entry name" value="LD_TPASE"/>
    <property type="match status" value="1"/>
</dbReference>
<dbReference type="Gene3D" id="2.40.440.10">
    <property type="entry name" value="L,D-transpeptidase catalytic domain-like"/>
    <property type="match status" value="1"/>
</dbReference>
<evidence type="ECO:0000313" key="9">
    <source>
        <dbReference type="EMBL" id="NKE73000.1"/>
    </source>
</evidence>
<comment type="caution">
    <text evidence="9">The sequence shown here is derived from an EMBL/GenBank/DDBJ whole genome shotgun (WGS) entry which is preliminary data.</text>
</comment>
<feature type="active site" description="Nucleophile" evidence="7">
    <location>
        <position position="101"/>
    </location>
</feature>
<evidence type="ECO:0000256" key="3">
    <source>
        <dbReference type="ARBA" id="ARBA00022679"/>
    </source>
</evidence>
<keyword evidence="5 7" id="KW-0573">Peptidoglycan synthesis</keyword>
<keyword evidence="3" id="KW-0808">Transferase</keyword>
<evidence type="ECO:0000256" key="2">
    <source>
        <dbReference type="ARBA" id="ARBA00005992"/>
    </source>
</evidence>
<keyword evidence="4 7" id="KW-0133">Cell shape</keyword>
<feature type="active site" description="Proton donor/acceptor" evidence="7">
    <location>
        <position position="79"/>
    </location>
</feature>
<organism evidence="9 10">
    <name type="scientific">Candidatus Manganitrophus noduliformans</name>
    <dbReference type="NCBI Taxonomy" id="2606439"/>
    <lineage>
        <taxon>Bacteria</taxon>
        <taxon>Pseudomonadati</taxon>
        <taxon>Nitrospirota</taxon>
        <taxon>Nitrospiria</taxon>
        <taxon>Candidatus Troglogloeales</taxon>
        <taxon>Candidatus Manganitrophaceae</taxon>
        <taxon>Candidatus Manganitrophus</taxon>
    </lineage>
</organism>
<sequence>MGDNLVRINCRLLEYFGNCPTLRYLSLPSRRSTGVACNVVLLCSFRFGPSRFIYWHANRSSLGLHLWENFLPGGVIMIHGVRNGFGWLGRLHLLFDWTAGCVAVTNPEIEELWRVVPVGTEVEITS</sequence>
<dbReference type="GO" id="GO:0009252">
    <property type="term" value="P:peptidoglycan biosynthetic process"/>
    <property type="evidence" value="ECO:0007669"/>
    <property type="project" value="UniProtKB-UniPathway"/>
</dbReference>
<comment type="similarity">
    <text evidence="2">Belongs to the YkuD family.</text>
</comment>
<evidence type="ECO:0000256" key="7">
    <source>
        <dbReference type="PROSITE-ProRule" id="PRU01373"/>
    </source>
</evidence>
<name>A0A7X6ICY0_9BACT</name>
<reference evidence="9 10" key="1">
    <citation type="journal article" date="2020" name="Nature">
        <title>Bacterial chemolithoautotrophy via manganese oxidation.</title>
        <authorList>
            <person name="Yu H."/>
            <person name="Leadbetter J.R."/>
        </authorList>
    </citation>
    <scope>NUCLEOTIDE SEQUENCE [LARGE SCALE GENOMIC DNA]</scope>
    <source>
        <strain evidence="9 10">Mn-1</strain>
    </source>
</reference>
<dbReference type="CDD" id="cd16913">
    <property type="entry name" value="YkuD_like"/>
    <property type="match status" value="1"/>
</dbReference>
<dbReference type="EMBL" id="VTOW01000005">
    <property type="protein sequence ID" value="NKE73000.1"/>
    <property type="molecule type" value="Genomic_DNA"/>
</dbReference>
<gene>
    <name evidence="9" type="ORF">MNODULE_19790</name>
</gene>
<evidence type="ECO:0000313" key="10">
    <source>
        <dbReference type="Proteomes" id="UP000534783"/>
    </source>
</evidence>
<dbReference type="InterPro" id="IPR038063">
    <property type="entry name" value="Transpep_catalytic_dom"/>
</dbReference>
<dbReference type="GO" id="GO:0071555">
    <property type="term" value="P:cell wall organization"/>
    <property type="evidence" value="ECO:0007669"/>
    <property type="project" value="UniProtKB-UniRule"/>
</dbReference>
<dbReference type="UniPathway" id="UPA00219"/>
<feature type="domain" description="L,D-TPase catalytic" evidence="8">
    <location>
        <begin position="1"/>
        <end position="125"/>
    </location>
</feature>
<dbReference type="GO" id="GO:0008360">
    <property type="term" value="P:regulation of cell shape"/>
    <property type="evidence" value="ECO:0007669"/>
    <property type="project" value="UniProtKB-UniRule"/>
</dbReference>
<dbReference type="GO" id="GO:0016740">
    <property type="term" value="F:transferase activity"/>
    <property type="evidence" value="ECO:0007669"/>
    <property type="project" value="UniProtKB-KW"/>
</dbReference>
<protein>
    <submittedName>
        <fullName evidence="9">L,D-transpeptidase</fullName>
    </submittedName>
</protein>
<dbReference type="AlphaFoldDB" id="A0A7X6ICY0"/>
<accession>A0A7X6ICY0</accession>
<dbReference type="Pfam" id="PF03734">
    <property type="entry name" value="YkuD"/>
    <property type="match status" value="1"/>
</dbReference>
<keyword evidence="10" id="KW-1185">Reference proteome</keyword>